<dbReference type="Proteomes" id="UP001237642">
    <property type="component" value="Unassembled WGS sequence"/>
</dbReference>
<proteinExistence type="predicted"/>
<dbReference type="PANTHER" id="PTHR32410">
    <property type="entry name" value="CYSTEINE/HISTIDINE-RICH C1 DOMAIN FAMILY PROTEIN"/>
    <property type="match status" value="1"/>
</dbReference>
<protein>
    <submittedName>
        <fullName evidence="6">Phorbol-ester/DAG-type domain-containing protein</fullName>
    </submittedName>
</protein>
<feature type="domain" description="Zinc finger PHD-type" evidence="5">
    <location>
        <begin position="289"/>
        <end position="353"/>
    </location>
</feature>
<dbReference type="AlphaFoldDB" id="A0AAD8IAV9"/>
<dbReference type="InterPro" id="IPR053192">
    <property type="entry name" value="Vacuole_Formation_Reg"/>
</dbReference>
<gene>
    <name evidence="6" type="ORF">POM88_027379</name>
</gene>
<dbReference type="SUPFAM" id="SSF57889">
    <property type="entry name" value="Cysteine-rich domain"/>
    <property type="match status" value="6"/>
</dbReference>
<organism evidence="6 7">
    <name type="scientific">Heracleum sosnowskyi</name>
    <dbReference type="NCBI Taxonomy" id="360622"/>
    <lineage>
        <taxon>Eukaryota</taxon>
        <taxon>Viridiplantae</taxon>
        <taxon>Streptophyta</taxon>
        <taxon>Embryophyta</taxon>
        <taxon>Tracheophyta</taxon>
        <taxon>Spermatophyta</taxon>
        <taxon>Magnoliopsida</taxon>
        <taxon>eudicotyledons</taxon>
        <taxon>Gunneridae</taxon>
        <taxon>Pentapetalae</taxon>
        <taxon>asterids</taxon>
        <taxon>campanulids</taxon>
        <taxon>Apiales</taxon>
        <taxon>Apiaceae</taxon>
        <taxon>Apioideae</taxon>
        <taxon>apioid superclade</taxon>
        <taxon>Tordylieae</taxon>
        <taxon>Tordyliinae</taxon>
        <taxon>Heracleum</taxon>
    </lineage>
</organism>
<reference evidence="6" key="1">
    <citation type="submission" date="2023-02" db="EMBL/GenBank/DDBJ databases">
        <title>Genome of toxic invasive species Heracleum sosnowskyi carries increased number of genes despite the absence of recent whole-genome duplications.</title>
        <authorList>
            <person name="Schelkunov M."/>
            <person name="Shtratnikova V."/>
            <person name="Makarenko M."/>
            <person name="Klepikova A."/>
            <person name="Omelchenko D."/>
            <person name="Novikova G."/>
            <person name="Obukhova E."/>
            <person name="Bogdanov V."/>
            <person name="Penin A."/>
            <person name="Logacheva M."/>
        </authorList>
    </citation>
    <scope>NUCLEOTIDE SEQUENCE</scope>
    <source>
        <strain evidence="6">Hsosn_3</strain>
        <tissue evidence="6">Leaf</tissue>
    </source>
</reference>
<dbReference type="InterPro" id="IPR001965">
    <property type="entry name" value="Znf_PHD"/>
</dbReference>
<evidence type="ECO:0000313" key="7">
    <source>
        <dbReference type="Proteomes" id="UP001237642"/>
    </source>
</evidence>
<dbReference type="SMART" id="SM00249">
    <property type="entry name" value="PHD"/>
    <property type="match status" value="3"/>
</dbReference>
<reference evidence="6" key="2">
    <citation type="submission" date="2023-05" db="EMBL/GenBank/DDBJ databases">
        <authorList>
            <person name="Schelkunov M.I."/>
        </authorList>
    </citation>
    <scope>NUCLEOTIDE SEQUENCE</scope>
    <source>
        <strain evidence="6">Hsosn_3</strain>
        <tissue evidence="6">Leaf</tissue>
    </source>
</reference>
<evidence type="ECO:0000256" key="3">
    <source>
        <dbReference type="ARBA" id="ARBA00022771"/>
    </source>
</evidence>
<dbReference type="GO" id="GO:0008270">
    <property type="term" value="F:zinc ion binding"/>
    <property type="evidence" value="ECO:0007669"/>
    <property type="project" value="UniProtKB-KW"/>
</dbReference>
<name>A0AAD8IAV9_9APIA</name>
<evidence type="ECO:0000256" key="4">
    <source>
        <dbReference type="ARBA" id="ARBA00022833"/>
    </source>
</evidence>
<keyword evidence="2" id="KW-0677">Repeat</keyword>
<dbReference type="InterPro" id="IPR046349">
    <property type="entry name" value="C1-like_sf"/>
</dbReference>
<feature type="domain" description="Zinc finger PHD-type" evidence="5">
    <location>
        <begin position="170"/>
        <end position="222"/>
    </location>
</feature>
<evidence type="ECO:0000256" key="2">
    <source>
        <dbReference type="ARBA" id="ARBA00022737"/>
    </source>
</evidence>
<evidence type="ECO:0000259" key="5">
    <source>
        <dbReference type="SMART" id="SM00249"/>
    </source>
</evidence>
<evidence type="ECO:0000313" key="6">
    <source>
        <dbReference type="EMBL" id="KAK1380635.1"/>
    </source>
</evidence>
<dbReference type="InterPro" id="IPR004146">
    <property type="entry name" value="DC1"/>
</dbReference>
<accession>A0AAD8IAV9</accession>
<dbReference type="EMBL" id="JAUIZM010000006">
    <property type="protein sequence ID" value="KAK1380635.1"/>
    <property type="molecule type" value="Genomic_DNA"/>
</dbReference>
<keyword evidence="4" id="KW-0862">Zinc</keyword>
<dbReference type="PANTHER" id="PTHR32410:SF216">
    <property type="entry name" value="PHORBOL-ESTER_DAG-TYPE DOMAIN-CONTAINING PROTEIN"/>
    <property type="match status" value="1"/>
</dbReference>
<dbReference type="Pfam" id="PF03107">
    <property type="entry name" value="C1_2"/>
    <property type="match status" value="3"/>
</dbReference>
<keyword evidence="3" id="KW-0863">Zinc-finger</keyword>
<keyword evidence="1" id="KW-0479">Metal-binding</keyword>
<comment type="caution">
    <text evidence="6">The sequence shown here is derived from an EMBL/GenBank/DDBJ whole genome shotgun (WGS) entry which is preliminary data.</text>
</comment>
<feature type="domain" description="Zinc finger PHD-type" evidence="5">
    <location>
        <begin position="472"/>
        <end position="541"/>
    </location>
</feature>
<sequence length="567" mass="66316">MEISNNIFDLIEELYFHPHKLILNEDYHSREGHLCNACGLLLHTPSDVYRCIYSSSDEEDDCAHFFLHKTCAHLPDRVAHPSHQHSMERVIGSFDEDSCSICGNELKGLYYICYECDIYKMCLICIVPLNKFSIDPDYHRHKLTLSTSHHKHSLHLAYSLPEMYRKFPQTCRICTQHVYESHWLYYCPNCRFFAHIKCATTPPMFRNGEEYDSEEYDCEANIDESILVHLPAPDHESLLQQYIKKKKIIYWLEDAHVTPPVNINHWSHEQHQMVLKNRSGKRDDEGLLICNGCTKSISSRDCSDLVFYECSECDYILHQYCALLRKEMQLDLDRKLVGIQSSVYDIWSCTHCEGFSNGTQMRTTYVLPFLEPKYVKLDTECAFLPKLIKHEAHPHLVTQDHFVSVHDCSACQKGIRGRDTFFRCTRTRPPCYFSIHIKCALKPLKLTHRWDPHPLYLITSPEGVIDHPHAFHCEFCSEEINTNGWFYHCSVCDLSFHLNDCVDLFPYSRVKFGATNIKIRDHEHNLTFVLSKKRQPCQRCRKNTYGKPVLQCTPCKFIQHAQPDLCT</sequence>
<keyword evidence="7" id="KW-1185">Reference proteome</keyword>
<evidence type="ECO:0000256" key="1">
    <source>
        <dbReference type="ARBA" id="ARBA00022723"/>
    </source>
</evidence>